<dbReference type="Proteomes" id="UP000222894">
    <property type="component" value="Genome"/>
</dbReference>
<sequence length="71" mass="8178">MKLYVLEHIETGKPASFIKDSFDDIVAIDYNEFEPVLAHSSYQDMVAILENNHVFLCSRLNKTKYVVKEIG</sequence>
<reference evidence="1 2" key="1">
    <citation type="journal article" date="2017" name="Sci. Rep.">
        <title>Characterization and diversity of phages infecting Aeromonas salmonicida subsp. salmonicida.</title>
        <authorList>
            <person name="Vincent A.T."/>
            <person name="Paquet V.E."/>
            <person name="Bernatchez A."/>
            <person name="Tremblay D.M."/>
            <person name="Moineau S."/>
            <person name="Charette S.J."/>
        </authorList>
    </citation>
    <scope>NUCLEOTIDE SEQUENCE [LARGE SCALE GENOMIC DNA]</scope>
</reference>
<proteinExistence type="predicted"/>
<accession>A0A219Y9R5</accession>
<evidence type="ECO:0000313" key="1">
    <source>
        <dbReference type="EMBL" id="APU00717.1"/>
    </source>
</evidence>
<name>A0A219Y9R5_9CAUD</name>
<protein>
    <submittedName>
        <fullName evidence="1">Uncharacterized protein</fullName>
    </submittedName>
</protein>
<evidence type="ECO:0000313" key="2">
    <source>
        <dbReference type="Proteomes" id="UP000222894"/>
    </source>
</evidence>
<dbReference type="EMBL" id="KY290948">
    <property type="protein sequence ID" value="APU00717.1"/>
    <property type="molecule type" value="Genomic_DNA"/>
</dbReference>
<organism evidence="1 2">
    <name type="scientific">Aeromonas phage 44RR2.8t.2</name>
    <dbReference type="NCBI Taxonomy" id="1932900"/>
    <lineage>
        <taxon>Viruses</taxon>
        <taxon>Duplodnaviria</taxon>
        <taxon>Heunggongvirae</taxon>
        <taxon>Uroviricota</taxon>
        <taxon>Caudoviricetes</taxon>
        <taxon>Pantevenvirales</taxon>
        <taxon>Straboviridae</taxon>
        <taxon>Biquartavirus</taxon>
        <taxon>Biquartavirus 44RR2</taxon>
    </lineage>
</organism>